<proteinExistence type="predicted"/>
<name>X7YJJ4_MYCXE</name>
<sequence>MASARPAAIIVAVAPTLEARSHVSSSVRVIGEAYPSVPLT</sequence>
<dbReference type="EMBL" id="JAOB01000093">
    <property type="protein sequence ID" value="EUA06693.1"/>
    <property type="molecule type" value="Genomic_DNA"/>
</dbReference>
<evidence type="ECO:0000313" key="1">
    <source>
        <dbReference type="EMBL" id="EUA06693.1"/>
    </source>
</evidence>
<reference evidence="1" key="1">
    <citation type="submission" date="2014-01" db="EMBL/GenBank/DDBJ databases">
        <authorList>
            <person name="Brown-Elliot B."/>
            <person name="Wallace R."/>
            <person name="Lenaerts A."/>
            <person name="Ordway D."/>
            <person name="DeGroote M.A."/>
            <person name="Parker T."/>
            <person name="Sizemore C."/>
            <person name="Tallon L.J."/>
            <person name="Sadzewicz L.K."/>
            <person name="Sengamalay N."/>
            <person name="Fraser C.M."/>
            <person name="Hine E."/>
            <person name="Shefchek K.A."/>
            <person name="Das S.P."/>
            <person name="Tettelin H."/>
        </authorList>
    </citation>
    <scope>NUCLEOTIDE SEQUENCE [LARGE SCALE GENOMIC DNA]</scope>
    <source>
        <strain evidence="1">4042</strain>
    </source>
</reference>
<organism evidence="1">
    <name type="scientific">Mycobacterium xenopi 4042</name>
    <dbReference type="NCBI Taxonomy" id="1299334"/>
    <lineage>
        <taxon>Bacteria</taxon>
        <taxon>Bacillati</taxon>
        <taxon>Actinomycetota</taxon>
        <taxon>Actinomycetes</taxon>
        <taxon>Mycobacteriales</taxon>
        <taxon>Mycobacteriaceae</taxon>
        <taxon>Mycobacterium</taxon>
    </lineage>
</organism>
<accession>X7YJJ4</accession>
<comment type="caution">
    <text evidence="1">The sequence shown here is derived from an EMBL/GenBank/DDBJ whole genome shotgun (WGS) entry which is preliminary data.</text>
</comment>
<protein>
    <submittedName>
        <fullName evidence="1">Uncharacterized protein</fullName>
    </submittedName>
</protein>
<gene>
    <name evidence="1" type="ORF">I553_0706</name>
</gene>
<dbReference type="AlphaFoldDB" id="X7YJJ4"/>